<comment type="caution">
    <text evidence="1">The sequence shown here is derived from an EMBL/GenBank/DDBJ whole genome shotgun (WGS) entry which is preliminary data.</text>
</comment>
<dbReference type="Proteomes" id="UP001165962">
    <property type="component" value="Unassembled WGS sequence"/>
</dbReference>
<dbReference type="EMBL" id="JAAOIW010000006">
    <property type="protein sequence ID" value="NHN31620.1"/>
    <property type="molecule type" value="Genomic_DNA"/>
</dbReference>
<protein>
    <submittedName>
        <fullName evidence="1">Uncharacterized protein</fullName>
    </submittedName>
</protein>
<dbReference type="NCBIfam" id="NF041817">
    <property type="entry name" value="Avs3b"/>
    <property type="match status" value="1"/>
</dbReference>
<organism evidence="1 2">
    <name type="scientific">Paenibacillus agricola</name>
    <dbReference type="NCBI Taxonomy" id="2716264"/>
    <lineage>
        <taxon>Bacteria</taxon>
        <taxon>Bacillati</taxon>
        <taxon>Bacillota</taxon>
        <taxon>Bacilli</taxon>
        <taxon>Bacillales</taxon>
        <taxon>Paenibacillaceae</taxon>
        <taxon>Paenibacillus</taxon>
    </lineage>
</organism>
<proteinExistence type="predicted"/>
<evidence type="ECO:0000313" key="1">
    <source>
        <dbReference type="EMBL" id="NHN31620.1"/>
    </source>
</evidence>
<reference evidence="1" key="1">
    <citation type="submission" date="2020-03" db="EMBL/GenBank/DDBJ databases">
        <title>Draft sequencing of Paenibacilllus sp. S3N08.</title>
        <authorList>
            <person name="Kim D.-U."/>
        </authorList>
    </citation>
    <scope>NUCLEOTIDE SEQUENCE</scope>
    <source>
        <strain evidence="1">S3N08</strain>
    </source>
</reference>
<sequence>MNIDHRITEFLSSRQTEDSETQKHIINLGKKLVAELGLDPGFDTLARWMAHYIAEQIEFAENAVGDEKDEAERRCFETILKLWEHRSDLPSGQRPFESFEPIFRALDRLDPENDDPYYFFDRRETNDNAGGVQDDVQKWLDIAKEIDQVARVWLEYVFKQAALCAVDDNTREWLEHSVGLHNNDETSVLVRFLNYGESVQEETKRDLIISRIKKLEVFNEMNKELLSIYEQELAELESGK</sequence>
<name>A0ABX0JD51_9BACL</name>
<keyword evidence="2" id="KW-1185">Reference proteome</keyword>
<dbReference type="RefSeq" id="WP_166151903.1">
    <property type="nucleotide sequence ID" value="NZ_JAAOIW010000006.1"/>
</dbReference>
<accession>A0ABX0JD51</accession>
<gene>
    <name evidence="1" type="ORF">G9U52_17445</name>
</gene>
<evidence type="ECO:0000313" key="2">
    <source>
        <dbReference type="Proteomes" id="UP001165962"/>
    </source>
</evidence>